<dbReference type="GO" id="GO:0005507">
    <property type="term" value="F:copper ion binding"/>
    <property type="evidence" value="ECO:0007669"/>
    <property type="project" value="InterPro"/>
</dbReference>
<sequence length="143" mass="15831">MPLQKRRSGFDIAKLHRRDFMASVAIGAAALAFFRQPVYAKPRIVEVSMGTARMTFLPATVTIKVGDTVRWTNPGIVSHIVNFDPARAKQAGSVSLPAGVGPFNSEEMEKGDTFSHLFTVRGIYHYTCRYHENMGMTGTIVVR</sequence>
<dbReference type="Pfam" id="PF00127">
    <property type="entry name" value="Copper-bind"/>
    <property type="match status" value="1"/>
</dbReference>
<dbReference type="PROSITE" id="PS51318">
    <property type="entry name" value="TAT"/>
    <property type="match status" value="1"/>
</dbReference>
<reference evidence="4 5" key="1">
    <citation type="submission" date="2020-03" db="EMBL/GenBank/DDBJ databases">
        <title>Genomic Encyclopedia of Type Strains, Phase IV (KMG-IV): sequencing the most valuable type-strain genomes for metagenomic binning, comparative biology and taxonomic classification.</title>
        <authorList>
            <person name="Goeker M."/>
        </authorList>
    </citation>
    <scope>NUCLEOTIDE SEQUENCE [LARGE SCALE GENOMIC DNA]</scope>
    <source>
        <strain evidence="4 5">DSM 21299</strain>
    </source>
</reference>
<evidence type="ECO:0000313" key="5">
    <source>
        <dbReference type="Proteomes" id="UP000576821"/>
    </source>
</evidence>
<dbReference type="GO" id="GO:0009055">
    <property type="term" value="F:electron transfer activity"/>
    <property type="evidence" value="ECO:0007669"/>
    <property type="project" value="InterPro"/>
</dbReference>
<dbReference type="PANTHER" id="PTHR36507">
    <property type="entry name" value="BLL1555 PROTEIN"/>
    <property type="match status" value="1"/>
</dbReference>
<dbReference type="EMBL" id="JAASQR010000002">
    <property type="protein sequence ID" value="NIJ16299.1"/>
    <property type="molecule type" value="Genomic_DNA"/>
</dbReference>
<dbReference type="Proteomes" id="UP000576821">
    <property type="component" value="Unassembled WGS sequence"/>
</dbReference>
<gene>
    <name evidence="4" type="ORF">FHS54_001265</name>
</gene>
<name>A0A846M2Z3_9SPHN</name>
<proteinExistence type="predicted"/>
<evidence type="ECO:0000256" key="2">
    <source>
        <dbReference type="ARBA" id="ARBA00023008"/>
    </source>
</evidence>
<keyword evidence="2" id="KW-0186">Copper</keyword>
<keyword evidence="1" id="KW-0479">Metal-binding</keyword>
<dbReference type="AlphaFoldDB" id="A0A846M2Z3"/>
<dbReference type="SUPFAM" id="SSF49503">
    <property type="entry name" value="Cupredoxins"/>
    <property type="match status" value="1"/>
</dbReference>
<evidence type="ECO:0000313" key="4">
    <source>
        <dbReference type="EMBL" id="NIJ16299.1"/>
    </source>
</evidence>
<dbReference type="RefSeq" id="WP_167302955.1">
    <property type="nucleotide sequence ID" value="NZ_JAASQR010000002.1"/>
</dbReference>
<dbReference type="InterPro" id="IPR000923">
    <property type="entry name" value="BlueCu_1"/>
</dbReference>
<dbReference type="InterPro" id="IPR052721">
    <property type="entry name" value="ET_Amicyanin"/>
</dbReference>
<accession>A0A846M2Z3</accession>
<comment type="caution">
    <text evidence="4">The sequence shown here is derived from an EMBL/GenBank/DDBJ whole genome shotgun (WGS) entry which is preliminary data.</text>
</comment>
<organism evidence="4 5">
    <name type="scientific">Sphingobium vermicomposti</name>
    <dbReference type="NCBI Taxonomy" id="529005"/>
    <lineage>
        <taxon>Bacteria</taxon>
        <taxon>Pseudomonadati</taxon>
        <taxon>Pseudomonadota</taxon>
        <taxon>Alphaproteobacteria</taxon>
        <taxon>Sphingomonadales</taxon>
        <taxon>Sphingomonadaceae</taxon>
        <taxon>Sphingobium</taxon>
    </lineage>
</organism>
<dbReference type="InterPro" id="IPR008972">
    <property type="entry name" value="Cupredoxin"/>
</dbReference>
<feature type="domain" description="Blue (type 1) copper" evidence="3">
    <location>
        <begin position="45"/>
        <end position="142"/>
    </location>
</feature>
<dbReference type="Gene3D" id="2.60.40.420">
    <property type="entry name" value="Cupredoxins - blue copper proteins"/>
    <property type="match status" value="1"/>
</dbReference>
<dbReference type="PANTHER" id="PTHR36507:SF1">
    <property type="entry name" value="BLL1555 PROTEIN"/>
    <property type="match status" value="1"/>
</dbReference>
<protein>
    <submittedName>
        <fullName evidence="4">Plastocyanin</fullName>
    </submittedName>
</protein>
<evidence type="ECO:0000259" key="3">
    <source>
        <dbReference type="Pfam" id="PF00127"/>
    </source>
</evidence>
<dbReference type="InterPro" id="IPR006311">
    <property type="entry name" value="TAT_signal"/>
</dbReference>
<evidence type="ECO:0000256" key="1">
    <source>
        <dbReference type="ARBA" id="ARBA00022723"/>
    </source>
</evidence>
<keyword evidence="5" id="KW-1185">Reference proteome</keyword>